<dbReference type="AlphaFoldDB" id="A0A2I2AAX4"/>
<sequence>MRKINFINNERTIFRCMEKYQATYWYTLWDKVEIINVDGNNVGFIGYQGSLAWAHNFNNDIFIELKPGCEFEQRKETLLRIDELLAVVDLDDLDMWETYDYFHNYTYRVSITQGTFRKFAPIVKFSDGIITTPGVLEGDNLSVLLEYVRDYINVIHAQALDNLENDNNYGLSFYACGFDGNAQNRIQEDAEIDGVELF</sequence>
<evidence type="ECO:0000313" key="2">
    <source>
        <dbReference type="Proteomes" id="UP000234579"/>
    </source>
</evidence>
<proteinExistence type="predicted"/>
<evidence type="ECO:0000313" key="1">
    <source>
        <dbReference type="EMBL" id="PLA76507.1"/>
    </source>
</evidence>
<name>A0A2I2AAX4_9LACO</name>
<gene>
    <name evidence="1" type="ORF">CYR79_05635</name>
</gene>
<organism evidence="1 2">
    <name type="scientific">Ligilactobacillus agilis</name>
    <dbReference type="NCBI Taxonomy" id="1601"/>
    <lineage>
        <taxon>Bacteria</taxon>
        <taxon>Bacillati</taxon>
        <taxon>Bacillota</taxon>
        <taxon>Bacilli</taxon>
        <taxon>Lactobacillales</taxon>
        <taxon>Lactobacillaceae</taxon>
        <taxon>Ligilactobacillus</taxon>
    </lineage>
</organism>
<protein>
    <submittedName>
        <fullName evidence="1">Uncharacterized protein</fullName>
    </submittedName>
</protein>
<comment type="caution">
    <text evidence="1">The sequence shown here is derived from an EMBL/GenBank/DDBJ whole genome shotgun (WGS) entry which is preliminary data.</text>
</comment>
<reference evidence="2" key="1">
    <citation type="submission" date="2017-12" db="EMBL/GenBank/DDBJ databases">
        <authorList>
            <person name="Christensen H."/>
        </authorList>
    </citation>
    <scope>NUCLEOTIDE SEQUENCE [LARGE SCALE GENOMIC DNA]</scope>
    <source>
        <strain evidence="2">268A</strain>
    </source>
</reference>
<dbReference type="RefSeq" id="WP_101811796.1">
    <property type="nucleotide sequence ID" value="NZ_PKGI01000028.1"/>
</dbReference>
<dbReference type="Proteomes" id="UP000234579">
    <property type="component" value="Unassembled WGS sequence"/>
</dbReference>
<dbReference type="EMBL" id="PKGI01000028">
    <property type="protein sequence ID" value="PLA76507.1"/>
    <property type="molecule type" value="Genomic_DNA"/>
</dbReference>
<accession>A0A2I2AAX4</accession>